<proteinExistence type="predicted"/>
<dbReference type="Gene3D" id="3.40.50.300">
    <property type="entry name" value="P-loop containing nucleotide triphosphate hydrolases"/>
    <property type="match status" value="1"/>
</dbReference>
<dbReference type="SUPFAM" id="SSF52540">
    <property type="entry name" value="P-loop containing nucleoside triphosphate hydrolases"/>
    <property type="match status" value="1"/>
</dbReference>
<gene>
    <name evidence="2" type="ORF">Athai_03210</name>
</gene>
<dbReference type="InterPro" id="IPR052922">
    <property type="entry name" value="Cytidylate_Kinase-2"/>
</dbReference>
<protein>
    <submittedName>
        <fullName evidence="2">ATPase AAA</fullName>
    </submittedName>
</protein>
<keyword evidence="3" id="KW-1185">Reference proteome</keyword>
<dbReference type="InterPro" id="IPR027417">
    <property type="entry name" value="P-loop_NTPase"/>
</dbReference>
<dbReference type="Proteomes" id="UP000611640">
    <property type="component" value="Chromosome"/>
</dbReference>
<reference evidence="2 3" key="1">
    <citation type="submission" date="2020-08" db="EMBL/GenBank/DDBJ databases">
        <title>Whole genome shotgun sequence of Actinocatenispora thailandica NBRC 105041.</title>
        <authorList>
            <person name="Komaki H."/>
            <person name="Tamura T."/>
        </authorList>
    </citation>
    <scope>NUCLEOTIDE SEQUENCE [LARGE SCALE GENOMIC DNA]</scope>
    <source>
        <strain evidence="2 3">NBRC 105041</strain>
    </source>
</reference>
<evidence type="ECO:0000313" key="3">
    <source>
        <dbReference type="Proteomes" id="UP000611640"/>
    </source>
</evidence>
<dbReference type="PANTHER" id="PTHR37816">
    <property type="entry name" value="YALI0E33011P"/>
    <property type="match status" value="1"/>
</dbReference>
<dbReference type="RefSeq" id="WP_239156652.1">
    <property type="nucleotide sequence ID" value="NZ_AP023355.1"/>
</dbReference>
<feature type="region of interest" description="Disordered" evidence="1">
    <location>
        <begin position="1"/>
        <end position="22"/>
    </location>
</feature>
<dbReference type="EMBL" id="AP023355">
    <property type="protein sequence ID" value="BCJ32818.1"/>
    <property type="molecule type" value="Genomic_DNA"/>
</dbReference>
<evidence type="ECO:0000256" key="1">
    <source>
        <dbReference type="SAM" id="MobiDB-lite"/>
    </source>
</evidence>
<sequence>MNASPHRAGHQTGATPHRAEPAAAAPRRILVVGCSGSGKSTLARALGARYELPVIHLDNHFWTPGWVALAREPWRALCRELAAGDAWVMDGNYGSSLDIRLPRADLIVFPDLSPALCGYRALRRRWRFRRTGRPDVAPGCPERIEWQFLRYIWSYRRRHRGRLLAAIARYAPETPLVRLRTRRQVREFVDGGDRAGR</sequence>
<organism evidence="2 3">
    <name type="scientific">Actinocatenispora thailandica</name>
    <dbReference type="NCBI Taxonomy" id="227318"/>
    <lineage>
        <taxon>Bacteria</taxon>
        <taxon>Bacillati</taxon>
        <taxon>Actinomycetota</taxon>
        <taxon>Actinomycetes</taxon>
        <taxon>Micromonosporales</taxon>
        <taxon>Micromonosporaceae</taxon>
        <taxon>Actinocatenispora</taxon>
    </lineage>
</organism>
<dbReference type="PANTHER" id="PTHR37816:SF2">
    <property type="entry name" value="DNA TOPOLOGY MODULATION PROTEIN FLAR-RELATED PROTEIN"/>
    <property type="match status" value="1"/>
</dbReference>
<evidence type="ECO:0000313" key="2">
    <source>
        <dbReference type="EMBL" id="BCJ32818.1"/>
    </source>
</evidence>
<accession>A0A7R7DJN3</accession>
<dbReference type="KEGG" id="atl:Athai_03210"/>
<name>A0A7R7DJN3_9ACTN</name>
<dbReference type="AlphaFoldDB" id="A0A7R7DJN3"/>